<evidence type="ECO:0000259" key="1">
    <source>
        <dbReference type="SMART" id="SM00974"/>
    </source>
</evidence>
<accession>A0A846YSB8</accession>
<reference evidence="2 3" key="1">
    <citation type="submission" date="2020-04" db="EMBL/GenBank/DDBJ databases">
        <title>MicrobeNet Type strains.</title>
        <authorList>
            <person name="Nicholson A.C."/>
        </authorList>
    </citation>
    <scope>NUCLEOTIDE SEQUENCE [LARGE SCALE GENOMIC DNA]</scope>
    <source>
        <strain evidence="2 3">JCM 3332</strain>
    </source>
</reference>
<comment type="caution">
    <text evidence="2">The sequence shown here is derived from an EMBL/GenBank/DDBJ whole genome shotgun (WGS) entry which is preliminary data.</text>
</comment>
<dbReference type="RefSeq" id="WP_062979934.1">
    <property type="nucleotide sequence ID" value="NZ_JAAXOT010000022.1"/>
</dbReference>
<dbReference type="Proteomes" id="UP000570678">
    <property type="component" value="Unassembled WGS sequence"/>
</dbReference>
<dbReference type="AlphaFoldDB" id="A0A846YSB8"/>
<dbReference type="Pfam" id="PF13455">
    <property type="entry name" value="MUG113"/>
    <property type="match status" value="1"/>
</dbReference>
<keyword evidence="3" id="KW-1185">Reference proteome</keyword>
<feature type="domain" description="Bacteriophage T5 Orf172 DNA-binding" evidence="1">
    <location>
        <begin position="111"/>
        <end position="178"/>
    </location>
</feature>
<dbReference type="EMBL" id="JAAXOT010000022">
    <property type="protein sequence ID" value="NKY60374.1"/>
    <property type="molecule type" value="Genomic_DNA"/>
</dbReference>
<gene>
    <name evidence="2" type="ORF">HGA15_30415</name>
</gene>
<protein>
    <submittedName>
        <fullName evidence="2">GIY-YIG nuclease family protein</fullName>
    </submittedName>
</protein>
<dbReference type="InterPro" id="IPR018306">
    <property type="entry name" value="Phage_T5_Orf172_DNA-bd"/>
</dbReference>
<dbReference type="SMART" id="SM00974">
    <property type="entry name" value="T5orf172"/>
    <property type="match status" value="1"/>
</dbReference>
<sequence>MPAADAFASSVSLCTWHWQKAIRDFNVATETLRAFEFEREEKVREVVPADAERLRWSCPGCGDRDTLWVDSLGETTRCVSCSFERDEREYRRRLTQSHLFHGFGKSVVYYLRFGPYLKIGYTGNLGVRLSNLVHDEVPAIEFGARKLEKKRHGQFRSARHTREWFRLTPGLVDHIEDLRASEAPERAAA</sequence>
<evidence type="ECO:0000313" key="2">
    <source>
        <dbReference type="EMBL" id="NKY60374.1"/>
    </source>
</evidence>
<proteinExistence type="predicted"/>
<evidence type="ECO:0000313" key="3">
    <source>
        <dbReference type="Proteomes" id="UP000570678"/>
    </source>
</evidence>
<organism evidence="2 3">
    <name type="scientific">Nocardia flavorosea</name>
    <dbReference type="NCBI Taxonomy" id="53429"/>
    <lineage>
        <taxon>Bacteria</taxon>
        <taxon>Bacillati</taxon>
        <taxon>Actinomycetota</taxon>
        <taxon>Actinomycetes</taxon>
        <taxon>Mycobacteriales</taxon>
        <taxon>Nocardiaceae</taxon>
        <taxon>Nocardia</taxon>
    </lineage>
</organism>
<name>A0A846YSB8_9NOCA</name>